<comment type="caution">
    <text evidence="1">The sequence shown here is derived from an EMBL/GenBank/DDBJ whole genome shotgun (WGS) entry which is preliminary data.</text>
</comment>
<protein>
    <submittedName>
        <fullName evidence="1">Uncharacterized protein</fullName>
    </submittedName>
</protein>
<dbReference type="Proteomes" id="UP000823922">
    <property type="component" value="Unassembled WGS sequence"/>
</dbReference>
<proteinExistence type="predicted"/>
<dbReference type="EMBL" id="DWVS01000141">
    <property type="protein sequence ID" value="HJC87482.1"/>
    <property type="molecule type" value="Genomic_DNA"/>
</dbReference>
<reference evidence="1" key="2">
    <citation type="submission" date="2021-04" db="EMBL/GenBank/DDBJ databases">
        <authorList>
            <person name="Gilroy R."/>
        </authorList>
    </citation>
    <scope>NUCLEOTIDE SEQUENCE</scope>
    <source>
        <strain evidence="1">ChiBcec1-1630</strain>
    </source>
</reference>
<dbReference type="AlphaFoldDB" id="A0A9D2QKY9"/>
<accession>A0A9D2QKY9</accession>
<evidence type="ECO:0000313" key="1">
    <source>
        <dbReference type="EMBL" id="HJC87482.1"/>
    </source>
</evidence>
<sequence>MSPIGNVANDRFDHVMKVNICAPMYAMRKAVQVSQARKSWIRRKHADVGKLL</sequence>
<name>A0A9D2QKY9_9FIRM</name>
<evidence type="ECO:0000313" key="2">
    <source>
        <dbReference type="Proteomes" id="UP000823922"/>
    </source>
</evidence>
<gene>
    <name evidence="1" type="ORF">H9926_05640</name>
</gene>
<organism evidence="1 2">
    <name type="scientific">Candidatus Eisenbergiella intestinigallinarum</name>
    <dbReference type="NCBI Taxonomy" id="2838549"/>
    <lineage>
        <taxon>Bacteria</taxon>
        <taxon>Bacillati</taxon>
        <taxon>Bacillota</taxon>
        <taxon>Clostridia</taxon>
        <taxon>Lachnospirales</taxon>
        <taxon>Lachnospiraceae</taxon>
        <taxon>Eisenbergiella</taxon>
    </lineage>
</organism>
<reference evidence="1" key="1">
    <citation type="journal article" date="2021" name="PeerJ">
        <title>Extensive microbial diversity within the chicken gut microbiome revealed by metagenomics and culture.</title>
        <authorList>
            <person name="Gilroy R."/>
            <person name="Ravi A."/>
            <person name="Getino M."/>
            <person name="Pursley I."/>
            <person name="Horton D.L."/>
            <person name="Alikhan N.F."/>
            <person name="Baker D."/>
            <person name="Gharbi K."/>
            <person name="Hall N."/>
            <person name="Watson M."/>
            <person name="Adriaenssens E.M."/>
            <person name="Foster-Nyarko E."/>
            <person name="Jarju S."/>
            <person name="Secka A."/>
            <person name="Antonio M."/>
            <person name="Oren A."/>
            <person name="Chaudhuri R.R."/>
            <person name="La Ragione R."/>
            <person name="Hildebrand F."/>
            <person name="Pallen M.J."/>
        </authorList>
    </citation>
    <scope>NUCLEOTIDE SEQUENCE</scope>
    <source>
        <strain evidence="1">ChiBcec1-1630</strain>
    </source>
</reference>